<dbReference type="InterPro" id="IPR036942">
    <property type="entry name" value="Beta-barrel_TonB_sf"/>
</dbReference>
<accession>A0A4P7VPF4</accession>
<comment type="subcellular location">
    <subcellularLocation>
        <location evidence="1">Cell outer membrane</location>
    </subcellularLocation>
</comment>
<evidence type="ECO:0000256" key="1">
    <source>
        <dbReference type="ARBA" id="ARBA00004442"/>
    </source>
</evidence>
<keyword evidence="3" id="KW-0998">Cell outer membrane</keyword>
<organism evidence="5 6">
    <name type="scientific">Muribaculum gordoncarteri</name>
    <dbReference type="NCBI Taxonomy" id="2530390"/>
    <lineage>
        <taxon>Bacteria</taxon>
        <taxon>Pseudomonadati</taxon>
        <taxon>Bacteroidota</taxon>
        <taxon>Bacteroidia</taxon>
        <taxon>Bacteroidales</taxon>
        <taxon>Muribaculaceae</taxon>
        <taxon>Muribaculum</taxon>
    </lineage>
</organism>
<feature type="signal peptide" evidence="4">
    <location>
        <begin position="1"/>
        <end position="21"/>
    </location>
</feature>
<dbReference type="KEGG" id="mgod:E7746_11220"/>
<evidence type="ECO:0000313" key="5">
    <source>
        <dbReference type="EMBL" id="QCD36411.1"/>
    </source>
</evidence>
<evidence type="ECO:0000256" key="4">
    <source>
        <dbReference type="SAM" id="SignalP"/>
    </source>
</evidence>
<evidence type="ECO:0000256" key="3">
    <source>
        <dbReference type="ARBA" id="ARBA00023237"/>
    </source>
</evidence>
<dbReference type="OrthoDB" id="1100192at2"/>
<evidence type="ECO:0008006" key="7">
    <source>
        <dbReference type="Google" id="ProtNLM"/>
    </source>
</evidence>
<keyword evidence="6" id="KW-1185">Reference proteome</keyword>
<dbReference type="EMBL" id="CP039393">
    <property type="protein sequence ID" value="QCD36411.1"/>
    <property type="molecule type" value="Genomic_DNA"/>
</dbReference>
<dbReference type="Gene3D" id="2.40.170.20">
    <property type="entry name" value="TonB-dependent receptor, beta-barrel domain"/>
    <property type="match status" value="1"/>
</dbReference>
<dbReference type="SUPFAM" id="SSF56935">
    <property type="entry name" value="Porins"/>
    <property type="match status" value="1"/>
</dbReference>
<feature type="chain" id="PRO_5020960206" description="TonB-dependent receptor" evidence="4">
    <location>
        <begin position="22"/>
        <end position="578"/>
    </location>
</feature>
<gene>
    <name evidence="5" type="ORF">E7746_11220</name>
</gene>
<proteinExistence type="predicted"/>
<reference evidence="5 6" key="1">
    <citation type="submission" date="2019-02" db="EMBL/GenBank/DDBJ databases">
        <title>Isolation and identification of novel species under the genus Muribaculum.</title>
        <authorList>
            <person name="Miyake S."/>
            <person name="Ding Y."/>
            <person name="Low A."/>
            <person name="Soh M."/>
            <person name="Seedorf H."/>
        </authorList>
    </citation>
    <scope>NUCLEOTIDE SEQUENCE [LARGE SCALE GENOMIC DNA]</scope>
    <source>
        <strain evidence="5 6">TLL-A4</strain>
    </source>
</reference>
<protein>
    <recommendedName>
        <fullName evidence="7">TonB-dependent receptor</fullName>
    </recommendedName>
</protein>
<evidence type="ECO:0000313" key="6">
    <source>
        <dbReference type="Proteomes" id="UP000297031"/>
    </source>
</evidence>
<sequence length="578" mass="63383">MKLRYITSLAVALATAGIAGAADDLTKEITVEKDIVPQEREASRLNRTPSLSLPKIDMKRLRWSDTAVPAPVTNSISLLPPASYASTMARSPYRGYLDLGYFPSMQIGASAGYRFLDTESTIVNGWLQYDGSQYKRENSEANKLTYKDHSAELGLGVSHYVGDIGTFEANIGYGFSSYNYPTLTADDFNQSVNRFNLGLGWSSALSNIDYTIKAGFGYFGFSKAYSTLLDKAAKEINGSVNADVRYYFSPSNSIGAELGVTFAKYSDGREIVLTPANDESRATPSYLSDLVSRTAGVASIKPYYMYVMDAFSARLGVNVSHSWYDGGKTHVFPDVKLAITPARQFSIGLHLYGGDSQLNSLSSLFAHSHYLNPSLIYAPSWQKWFGDVNVVIGPFSGATIELWGGMGKAGNWAMPSLIGTDEALRGAYYGMDFKSTHYGMAFSYKYRDMASLRLSYEGAPQGIDKGYTMWSDRAKSVFNAQLTVSPISALDISLGYELRSGRAIYEVGFDSDDIFQGTYYTLHTIGNVNSLNLGATYRITPQFNVWANVENLLNSKWEAVYGIPAKGVTGLVGIGYKF</sequence>
<evidence type="ECO:0000256" key="2">
    <source>
        <dbReference type="ARBA" id="ARBA00023136"/>
    </source>
</evidence>
<keyword evidence="4" id="KW-0732">Signal</keyword>
<name>A0A4P7VPF4_9BACT</name>
<dbReference type="Proteomes" id="UP000297031">
    <property type="component" value="Chromosome"/>
</dbReference>
<dbReference type="GO" id="GO:0009279">
    <property type="term" value="C:cell outer membrane"/>
    <property type="evidence" value="ECO:0007669"/>
    <property type="project" value="UniProtKB-SubCell"/>
</dbReference>
<dbReference type="RefSeq" id="WP_136410847.1">
    <property type="nucleotide sequence ID" value="NZ_CP039393.1"/>
</dbReference>
<dbReference type="AlphaFoldDB" id="A0A4P7VPF4"/>
<keyword evidence="2" id="KW-0472">Membrane</keyword>